<comment type="catalytic activity">
    <reaction evidence="9">
        <text>adenosine + phosphate = alpha-D-ribose 1-phosphate + adenine</text>
        <dbReference type="Rhea" id="RHEA:27642"/>
        <dbReference type="ChEBI" id="CHEBI:16335"/>
        <dbReference type="ChEBI" id="CHEBI:16708"/>
        <dbReference type="ChEBI" id="CHEBI:43474"/>
        <dbReference type="ChEBI" id="CHEBI:57720"/>
        <dbReference type="EC" id="2.4.2.1"/>
    </reaction>
    <physiologicalReaction direction="left-to-right" evidence="9">
        <dbReference type="Rhea" id="RHEA:27643"/>
    </physiologicalReaction>
</comment>
<reference evidence="12 13" key="1">
    <citation type="submission" date="2016-06" db="EMBL/GenBank/DDBJ databases">
        <authorList>
            <person name="Kjaerup R.B."/>
            <person name="Dalgaard T.S."/>
            <person name="Juul-Madsen H.R."/>
        </authorList>
    </citation>
    <scope>NUCLEOTIDE SEQUENCE [LARGE SCALE GENOMIC DNA]</scope>
    <source>
        <strain evidence="12 13">373-A1</strain>
    </source>
</reference>
<organism evidence="12 13">
    <name type="scientific">Clostridium paraputrificum</name>
    <dbReference type="NCBI Taxonomy" id="29363"/>
    <lineage>
        <taxon>Bacteria</taxon>
        <taxon>Bacillati</taxon>
        <taxon>Bacillota</taxon>
        <taxon>Clostridia</taxon>
        <taxon>Eubacteriales</taxon>
        <taxon>Clostridiaceae</taxon>
        <taxon>Clostridium</taxon>
    </lineage>
</organism>
<evidence type="ECO:0000256" key="4">
    <source>
        <dbReference type="ARBA" id="ARBA00022679"/>
    </source>
</evidence>
<keyword evidence="4" id="KW-0808">Transferase</keyword>
<dbReference type="eggNOG" id="COG1496">
    <property type="taxonomic scope" value="Bacteria"/>
</dbReference>
<comment type="catalytic activity">
    <reaction evidence="1">
        <text>inosine + phosphate = alpha-D-ribose 1-phosphate + hypoxanthine</text>
        <dbReference type="Rhea" id="RHEA:27646"/>
        <dbReference type="ChEBI" id="CHEBI:17368"/>
        <dbReference type="ChEBI" id="CHEBI:17596"/>
        <dbReference type="ChEBI" id="CHEBI:43474"/>
        <dbReference type="ChEBI" id="CHEBI:57720"/>
        <dbReference type="EC" id="2.4.2.1"/>
    </reaction>
    <physiologicalReaction direction="left-to-right" evidence="1">
        <dbReference type="Rhea" id="RHEA:27647"/>
    </physiologicalReaction>
</comment>
<comment type="catalytic activity">
    <reaction evidence="10">
        <text>S-methyl-5'-thioadenosine + phosphate = 5-(methylsulfanyl)-alpha-D-ribose 1-phosphate + adenine</text>
        <dbReference type="Rhea" id="RHEA:11852"/>
        <dbReference type="ChEBI" id="CHEBI:16708"/>
        <dbReference type="ChEBI" id="CHEBI:17509"/>
        <dbReference type="ChEBI" id="CHEBI:43474"/>
        <dbReference type="ChEBI" id="CHEBI:58533"/>
        <dbReference type="EC" id="2.4.2.28"/>
    </reaction>
    <physiologicalReaction direction="left-to-right" evidence="10">
        <dbReference type="Rhea" id="RHEA:11853"/>
    </physiologicalReaction>
</comment>
<dbReference type="GeneID" id="42775298"/>
<dbReference type="Proteomes" id="UP000092714">
    <property type="component" value="Unassembled WGS sequence"/>
</dbReference>
<dbReference type="InterPro" id="IPR038371">
    <property type="entry name" value="Cu_polyphenol_OxRdtase_sf"/>
</dbReference>
<dbReference type="GO" id="GO:0017061">
    <property type="term" value="F:S-methyl-5-thioadenosine phosphorylase activity"/>
    <property type="evidence" value="ECO:0007669"/>
    <property type="project" value="UniProtKB-EC"/>
</dbReference>
<comment type="catalytic activity">
    <reaction evidence="8">
        <text>adenosine + H2O + H(+) = inosine + NH4(+)</text>
        <dbReference type="Rhea" id="RHEA:24408"/>
        <dbReference type="ChEBI" id="CHEBI:15377"/>
        <dbReference type="ChEBI" id="CHEBI:15378"/>
        <dbReference type="ChEBI" id="CHEBI:16335"/>
        <dbReference type="ChEBI" id="CHEBI:17596"/>
        <dbReference type="ChEBI" id="CHEBI:28938"/>
        <dbReference type="EC" id="3.5.4.4"/>
    </reaction>
    <physiologicalReaction direction="left-to-right" evidence="8">
        <dbReference type="Rhea" id="RHEA:24409"/>
    </physiologicalReaction>
</comment>
<dbReference type="PANTHER" id="PTHR30616:SF2">
    <property type="entry name" value="PURINE NUCLEOSIDE PHOSPHORYLASE LACC1"/>
    <property type="match status" value="1"/>
</dbReference>
<evidence type="ECO:0000256" key="10">
    <source>
        <dbReference type="ARBA" id="ARBA00049893"/>
    </source>
</evidence>
<keyword evidence="6" id="KW-0378">Hydrolase</keyword>
<keyword evidence="7" id="KW-0862">Zinc</keyword>
<sequence length="244" mass="27902">MKYLDITVNKEGYIEFESDKAKIVFSTAETGKNFNRHTEDGVKTLNAIIEEFEVDEVAYMRQVHSSTVHVLSNEDIKEFIEKEGDAIITSKTNTAIGVFTADCVPVIVVDDIKGVVAVVHSGWRGTISSITKKTIETMNRKFNTDYRDVKVYVGPHIRKCCYEVSQELKETFLEETGIPEDVLFDGRRLSLEECILKDIREIGVLEENIYTLNLCTYCNEDIRLHSYRKSNGDYGRLFSFVILK</sequence>
<name>A0A174W357_9CLOT</name>
<comment type="similarity">
    <text evidence="3 11">Belongs to the purine nucleoside phosphorylase YfiH/LACC1 family.</text>
</comment>
<dbReference type="AlphaFoldDB" id="A0A174W357"/>
<comment type="caution">
    <text evidence="12">The sequence shown here is derived from an EMBL/GenBank/DDBJ whole genome shotgun (WGS) entry which is preliminary data.</text>
</comment>
<dbReference type="GO" id="GO:0005507">
    <property type="term" value="F:copper ion binding"/>
    <property type="evidence" value="ECO:0007669"/>
    <property type="project" value="TreeGrafter"/>
</dbReference>
<dbReference type="Gene3D" id="3.60.140.10">
    <property type="entry name" value="CNF1/YfiH-like putative cysteine hydrolases"/>
    <property type="match status" value="1"/>
</dbReference>
<dbReference type="SUPFAM" id="SSF64438">
    <property type="entry name" value="CNF1/YfiH-like putative cysteine hydrolases"/>
    <property type="match status" value="1"/>
</dbReference>
<evidence type="ECO:0000256" key="7">
    <source>
        <dbReference type="ARBA" id="ARBA00022833"/>
    </source>
</evidence>
<dbReference type="Pfam" id="PF02578">
    <property type="entry name" value="Cu-oxidase_4"/>
    <property type="match status" value="1"/>
</dbReference>
<dbReference type="EMBL" id="MAPZ01000016">
    <property type="protein sequence ID" value="OBY11193.1"/>
    <property type="molecule type" value="Genomic_DNA"/>
</dbReference>
<proteinExistence type="inferred from homology"/>
<evidence type="ECO:0000256" key="6">
    <source>
        <dbReference type="ARBA" id="ARBA00022801"/>
    </source>
</evidence>
<keyword evidence="5" id="KW-0479">Metal-binding</keyword>
<dbReference type="PANTHER" id="PTHR30616">
    <property type="entry name" value="UNCHARACTERIZED PROTEIN YFIH"/>
    <property type="match status" value="1"/>
</dbReference>
<evidence type="ECO:0000256" key="3">
    <source>
        <dbReference type="ARBA" id="ARBA00007353"/>
    </source>
</evidence>
<dbReference type="CDD" id="cd16833">
    <property type="entry name" value="YfiH"/>
    <property type="match status" value="1"/>
</dbReference>
<accession>A0A174W357</accession>
<dbReference type="OrthoDB" id="4279at2"/>
<keyword evidence="13" id="KW-1185">Reference proteome</keyword>
<evidence type="ECO:0000256" key="5">
    <source>
        <dbReference type="ARBA" id="ARBA00022723"/>
    </source>
</evidence>
<evidence type="ECO:0000313" key="13">
    <source>
        <dbReference type="Proteomes" id="UP000092714"/>
    </source>
</evidence>
<protein>
    <recommendedName>
        <fullName evidence="11">Purine nucleoside phosphorylase</fullName>
    </recommendedName>
</protein>
<dbReference type="InterPro" id="IPR003730">
    <property type="entry name" value="Cu_polyphenol_OxRdtase"/>
</dbReference>
<evidence type="ECO:0000256" key="11">
    <source>
        <dbReference type="RuleBase" id="RU361274"/>
    </source>
</evidence>
<dbReference type="InterPro" id="IPR011324">
    <property type="entry name" value="Cytotoxic_necrot_fac-like_cat"/>
</dbReference>
<comment type="function">
    <text evidence="2">Purine nucleoside enzyme that catalyzes the phosphorolysis of adenosine and inosine nucleosides, yielding D-ribose 1-phosphate and the respective free bases, adenine and hypoxanthine. Also catalyzes the phosphorolysis of S-methyl-5'-thioadenosine into adenine and S-methyl-5-thio-alpha-D-ribose 1-phosphate. Also has adenosine deaminase activity.</text>
</comment>
<evidence type="ECO:0000256" key="1">
    <source>
        <dbReference type="ARBA" id="ARBA00000553"/>
    </source>
</evidence>
<dbReference type="GO" id="GO:0016787">
    <property type="term" value="F:hydrolase activity"/>
    <property type="evidence" value="ECO:0007669"/>
    <property type="project" value="UniProtKB-KW"/>
</dbReference>
<gene>
    <name evidence="12" type="ORF">CP373A1_06780</name>
</gene>
<dbReference type="NCBIfam" id="TIGR00726">
    <property type="entry name" value="peptidoglycan editing factor PgeF"/>
    <property type="match status" value="1"/>
</dbReference>
<evidence type="ECO:0000256" key="8">
    <source>
        <dbReference type="ARBA" id="ARBA00047989"/>
    </source>
</evidence>
<evidence type="ECO:0000256" key="9">
    <source>
        <dbReference type="ARBA" id="ARBA00048968"/>
    </source>
</evidence>
<evidence type="ECO:0000313" key="12">
    <source>
        <dbReference type="EMBL" id="OBY11193.1"/>
    </source>
</evidence>
<dbReference type="RefSeq" id="WP_027097463.1">
    <property type="nucleotide sequence ID" value="NZ_CABHIH010000001.1"/>
</dbReference>
<evidence type="ECO:0000256" key="2">
    <source>
        <dbReference type="ARBA" id="ARBA00003215"/>
    </source>
</evidence>